<dbReference type="Gene3D" id="3.30.40.10">
    <property type="entry name" value="Zinc/RING finger domain, C3HC4 (zinc finger)"/>
    <property type="match status" value="1"/>
</dbReference>
<accession>A0A0K0FKV4</accession>
<dbReference type="WBParaSite" id="SVE_0966800.1">
    <property type="protein sequence ID" value="SVE_0966800.1"/>
    <property type="gene ID" value="SVE_0966800"/>
</dbReference>
<dbReference type="InterPro" id="IPR013083">
    <property type="entry name" value="Znf_RING/FYVE/PHD"/>
</dbReference>
<keyword evidence="1 3" id="KW-0479">Metal-binding</keyword>
<organism evidence="6 7">
    <name type="scientific">Strongyloides venezuelensis</name>
    <name type="common">Threadworm</name>
    <dbReference type="NCBI Taxonomy" id="75913"/>
    <lineage>
        <taxon>Eukaryota</taxon>
        <taxon>Metazoa</taxon>
        <taxon>Ecdysozoa</taxon>
        <taxon>Nematoda</taxon>
        <taxon>Chromadorea</taxon>
        <taxon>Rhabditida</taxon>
        <taxon>Tylenchina</taxon>
        <taxon>Panagrolaimomorpha</taxon>
        <taxon>Strongyloidoidea</taxon>
        <taxon>Strongyloididae</taxon>
        <taxon>Strongyloides</taxon>
    </lineage>
</organism>
<reference evidence="7" key="2">
    <citation type="submission" date="2015-08" db="UniProtKB">
        <authorList>
            <consortium name="WormBaseParasite"/>
        </authorList>
    </citation>
    <scope>IDENTIFICATION</scope>
</reference>
<dbReference type="AlphaFoldDB" id="A0A0K0FKV4"/>
<feature type="region of interest" description="Disordered" evidence="4">
    <location>
        <begin position="100"/>
        <end position="128"/>
    </location>
</feature>
<dbReference type="PANTHER" id="PTHR21578:SF9">
    <property type="entry name" value="RING-TYPE DOMAIN-CONTAINING PROTEIN"/>
    <property type="match status" value="1"/>
</dbReference>
<reference evidence="6" key="1">
    <citation type="submission" date="2014-07" db="EMBL/GenBank/DDBJ databases">
        <authorList>
            <person name="Martin A.A"/>
            <person name="De Silva N."/>
        </authorList>
    </citation>
    <scope>NUCLEOTIDE SEQUENCE</scope>
</reference>
<evidence type="ECO:0000256" key="1">
    <source>
        <dbReference type="ARBA" id="ARBA00022771"/>
    </source>
</evidence>
<keyword evidence="6" id="KW-1185">Reference proteome</keyword>
<evidence type="ECO:0000256" key="3">
    <source>
        <dbReference type="PROSITE-ProRule" id="PRU00175"/>
    </source>
</evidence>
<dbReference type="PROSITE" id="PS50089">
    <property type="entry name" value="ZF_RING_2"/>
    <property type="match status" value="1"/>
</dbReference>
<protein>
    <submittedName>
        <fullName evidence="7">RING-type domain-containing protein</fullName>
    </submittedName>
</protein>
<proteinExistence type="predicted"/>
<dbReference type="SUPFAM" id="SSF57850">
    <property type="entry name" value="RING/U-box"/>
    <property type="match status" value="1"/>
</dbReference>
<keyword evidence="1 3" id="KW-0863">Zinc-finger</keyword>
<evidence type="ECO:0000256" key="4">
    <source>
        <dbReference type="SAM" id="MobiDB-lite"/>
    </source>
</evidence>
<dbReference type="PANTHER" id="PTHR21578">
    <property type="entry name" value="PROTEIN CBG03826"/>
    <property type="match status" value="1"/>
</dbReference>
<sequence length="442" mass="51619">MAPRRNTLNSNLSSSSSSSTSRNTRTNESVSNTQSFNNLRQSIRNREESNTVRVNELRRSRRIANLQPSASNNITYLIQRQYLQDINDNVVNNYLNESENVSSVDNNNSRNNNRQNINRNNGRRNVRNSNTFVMTNPLDSRRSRRHVFHLSTSFNPSSSNNNSNRQRRERIRANINRSIFNSATSYNIINLNDDNQRRRLLSRQPLWRGMGSTLMTFEELVPARRMINALFSPTHILGNNDEEWPRTTDLVSSSFHRDVSSDDTMDDLVGERRYPRRSSYNETRRRIRSYATNIRRRRNTNFSSSIRFFSSFPLQVPREGLEERLASIFPQGTSTLDIRNRQIMESPKPFPVPKDEIGKSVPSEPEKCTICFEDICVDPVKCLHCRQQIGCFDCLKKWIRADAYVNSNQEEYVMHSKNMACPLCRHEWSYASRPEVFRLQNK</sequence>
<keyword evidence="2" id="KW-0862">Zinc</keyword>
<dbReference type="Proteomes" id="UP000035680">
    <property type="component" value="Unassembled WGS sequence"/>
</dbReference>
<feature type="compositionally biased region" description="Low complexity" evidence="4">
    <location>
        <begin position="1"/>
        <end position="33"/>
    </location>
</feature>
<dbReference type="GO" id="GO:0008270">
    <property type="term" value="F:zinc ion binding"/>
    <property type="evidence" value="ECO:0007669"/>
    <property type="project" value="UniProtKB-KW"/>
</dbReference>
<feature type="compositionally biased region" description="Low complexity" evidence="4">
    <location>
        <begin position="100"/>
        <end position="120"/>
    </location>
</feature>
<evidence type="ECO:0000256" key="2">
    <source>
        <dbReference type="ARBA" id="ARBA00022833"/>
    </source>
</evidence>
<dbReference type="InterPro" id="IPR001841">
    <property type="entry name" value="Znf_RING"/>
</dbReference>
<evidence type="ECO:0000313" key="7">
    <source>
        <dbReference type="WBParaSite" id="SVE_0966800.1"/>
    </source>
</evidence>
<feature type="domain" description="RING-type" evidence="5">
    <location>
        <begin position="368"/>
        <end position="425"/>
    </location>
</feature>
<evidence type="ECO:0000259" key="5">
    <source>
        <dbReference type="PROSITE" id="PS50089"/>
    </source>
</evidence>
<name>A0A0K0FKV4_STRVS</name>
<evidence type="ECO:0000313" key="6">
    <source>
        <dbReference type="Proteomes" id="UP000035680"/>
    </source>
</evidence>
<feature type="region of interest" description="Disordered" evidence="4">
    <location>
        <begin position="1"/>
        <end position="52"/>
    </location>
</feature>